<dbReference type="Proteomes" id="UP000529710">
    <property type="component" value="Unassembled WGS sequence"/>
</dbReference>
<reference evidence="6 7" key="1">
    <citation type="submission" date="2020-02" db="EMBL/GenBank/DDBJ databases">
        <title>Characterization of phylogenetic diversity of novel bifidobacterial species isolated in Czech ZOOs.</title>
        <authorList>
            <person name="Lugli G.A."/>
            <person name="Vera N.B."/>
            <person name="Ventura M."/>
        </authorList>
    </citation>
    <scope>NUCLEOTIDE SEQUENCE [LARGE SCALE GENOMIC DNA]</scope>
    <source>
        <strain evidence="6 7">DSM 109960</strain>
    </source>
</reference>
<proteinExistence type="predicted"/>
<dbReference type="GO" id="GO:0030313">
    <property type="term" value="C:cell envelope"/>
    <property type="evidence" value="ECO:0007669"/>
    <property type="project" value="UniProtKB-SubCell"/>
</dbReference>
<dbReference type="AlphaFoldDB" id="A0A7Y0ESB4"/>
<dbReference type="PROSITE" id="PS51257">
    <property type="entry name" value="PROKAR_LIPOPROTEIN"/>
    <property type="match status" value="1"/>
</dbReference>
<evidence type="ECO:0000256" key="3">
    <source>
        <dbReference type="ARBA" id="ARBA00022723"/>
    </source>
</evidence>
<dbReference type="PANTHER" id="PTHR42953">
    <property type="entry name" value="HIGH-AFFINITY ZINC UPTAKE SYSTEM PROTEIN ZNUA-RELATED"/>
    <property type="match status" value="1"/>
</dbReference>
<gene>
    <name evidence="6" type="ORF">G1C98_0240</name>
</gene>
<evidence type="ECO:0000313" key="6">
    <source>
        <dbReference type="EMBL" id="NMM95504.1"/>
    </source>
</evidence>
<dbReference type="EMBL" id="JAAIIF010000005">
    <property type="protein sequence ID" value="NMM95504.1"/>
    <property type="molecule type" value="Genomic_DNA"/>
</dbReference>
<dbReference type="InterPro" id="IPR050492">
    <property type="entry name" value="Bact_metal-bind_prot9"/>
</dbReference>
<evidence type="ECO:0000313" key="7">
    <source>
        <dbReference type="Proteomes" id="UP000529710"/>
    </source>
</evidence>
<dbReference type="RefSeq" id="WP_169078497.1">
    <property type="nucleotide sequence ID" value="NZ_JAAIIF010000005.1"/>
</dbReference>
<dbReference type="InterPro" id="IPR006127">
    <property type="entry name" value="ZnuA-like"/>
</dbReference>
<accession>A0A7Y0ESB4</accession>
<evidence type="ECO:0000256" key="1">
    <source>
        <dbReference type="ARBA" id="ARBA00004196"/>
    </source>
</evidence>
<dbReference type="GO" id="GO:0046872">
    <property type="term" value="F:metal ion binding"/>
    <property type="evidence" value="ECO:0007669"/>
    <property type="project" value="UniProtKB-KW"/>
</dbReference>
<protein>
    <submittedName>
        <fullName evidence="6">ABC transporter substrate-binding protein</fullName>
    </submittedName>
</protein>
<sequence length="301" mass="31848">MNHLQKTLAAAAACAALLLTGTACGSANSTDGNANGKTQNTITVVASINQWGTLAKELGGDLVEVSSIIHSTNVEAHDYEPTTADVNRLHKATVAIVNGADYDSWAVKGAANGKATVVNAAEAGGKKDGDNPHVWFSANVRTKTADAITAAYREAMPAKASEFAKLNKAWQAKEHELEERIDKNKEATNGMTYGATESVAHYLADDLGMVDRTPTGYAQAAANESEPTPGDITQFTNALKNKRISMLIFNPQEANETTQQITAAAKKANVPILEISEQMPSSYDSLLDWMSAIVSAIGHTS</sequence>
<feature type="signal peptide" evidence="5">
    <location>
        <begin position="1"/>
        <end position="25"/>
    </location>
</feature>
<name>A0A7Y0ESB4_9BIFI</name>
<dbReference type="GO" id="GO:0030001">
    <property type="term" value="P:metal ion transport"/>
    <property type="evidence" value="ECO:0007669"/>
    <property type="project" value="InterPro"/>
</dbReference>
<evidence type="ECO:0000256" key="5">
    <source>
        <dbReference type="SAM" id="SignalP"/>
    </source>
</evidence>
<evidence type="ECO:0000256" key="4">
    <source>
        <dbReference type="ARBA" id="ARBA00022729"/>
    </source>
</evidence>
<dbReference type="Gene3D" id="3.40.50.1980">
    <property type="entry name" value="Nitrogenase molybdenum iron protein domain"/>
    <property type="match status" value="2"/>
</dbReference>
<dbReference type="SUPFAM" id="SSF53807">
    <property type="entry name" value="Helical backbone' metal receptor"/>
    <property type="match status" value="1"/>
</dbReference>
<keyword evidence="4 5" id="KW-0732">Signal</keyword>
<dbReference type="Pfam" id="PF01297">
    <property type="entry name" value="ZnuA"/>
    <property type="match status" value="1"/>
</dbReference>
<comment type="subcellular location">
    <subcellularLocation>
        <location evidence="1">Cell envelope</location>
    </subcellularLocation>
</comment>
<comment type="caution">
    <text evidence="6">The sequence shown here is derived from an EMBL/GenBank/DDBJ whole genome shotgun (WGS) entry which is preliminary data.</text>
</comment>
<keyword evidence="3" id="KW-0479">Metal-binding</keyword>
<evidence type="ECO:0000256" key="2">
    <source>
        <dbReference type="ARBA" id="ARBA00022448"/>
    </source>
</evidence>
<feature type="chain" id="PRO_5031474585" evidence="5">
    <location>
        <begin position="26"/>
        <end position="301"/>
    </location>
</feature>
<organism evidence="6 7">
    <name type="scientific">Bifidobacterium erythrocebi</name>
    <dbReference type="NCBI Taxonomy" id="2675325"/>
    <lineage>
        <taxon>Bacteria</taxon>
        <taxon>Bacillati</taxon>
        <taxon>Actinomycetota</taxon>
        <taxon>Actinomycetes</taxon>
        <taxon>Bifidobacteriales</taxon>
        <taxon>Bifidobacteriaceae</taxon>
        <taxon>Bifidobacterium</taxon>
    </lineage>
</organism>
<keyword evidence="7" id="KW-1185">Reference proteome</keyword>
<keyword evidence="2" id="KW-0813">Transport</keyword>
<dbReference type="PANTHER" id="PTHR42953:SF1">
    <property type="entry name" value="METAL-BINDING PROTEIN HI_0362-RELATED"/>
    <property type="match status" value="1"/>
</dbReference>